<evidence type="ECO:0000313" key="7">
    <source>
        <dbReference type="Proteomes" id="UP000308530"/>
    </source>
</evidence>
<dbReference type="PROSITE" id="PS50931">
    <property type="entry name" value="HTH_LYSR"/>
    <property type="match status" value="1"/>
</dbReference>
<name>A0ABX6QTU3_9HYPH</name>
<evidence type="ECO:0000256" key="1">
    <source>
        <dbReference type="ARBA" id="ARBA00009437"/>
    </source>
</evidence>
<accession>A0ABX6QTU3</accession>
<organism evidence="6 7">
    <name type="scientific">Peteryoungia desertarenae</name>
    <dbReference type="NCBI Taxonomy" id="1813451"/>
    <lineage>
        <taxon>Bacteria</taxon>
        <taxon>Pseudomonadati</taxon>
        <taxon>Pseudomonadota</taxon>
        <taxon>Alphaproteobacteria</taxon>
        <taxon>Hyphomicrobiales</taxon>
        <taxon>Rhizobiaceae</taxon>
        <taxon>Peteryoungia</taxon>
    </lineage>
</organism>
<evidence type="ECO:0000256" key="3">
    <source>
        <dbReference type="ARBA" id="ARBA00023125"/>
    </source>
</evidence>
<dbReference type="Gene3D" id="1.10.10.10">
    <property type="entry name" value="Winged helix-like DNA-binding domain superfamily/Winged helix DNA-binding domain"/>
    <property type="match status" value="1"/>
</dbReference>
<dbReference type="SUPFAM" id="SSF46785">
    <property type="entry name" value="Winged helix' DNA-binding domain"/>
    <property type="match status" value="1"/>
</dbReference>
<comment type="similarity">
    <text evidence="1">Belongs to the LysR transcriptional regulatory family.</text>
</comment>
<dbReference type="RefSeq" id="WP_138287649.1">
    <property type="nucleotide sequence ID" value="NZ_CP058351.1"/>
</dbReference>
<dbReference type="Proteomes" id="UP000308530">
    <property type="component" value="Plasmid pPRADMK78_01"/>
</dbReference>
<dbReference type="CDD" id="cd08414">
    <property type="entry name" value="PBP2_LTTR_aromatics_like"/>
    <property type="match status" value="1"/>
</dbReference>
<keyword evidence="2" id="KW-0805">Transcription regulation</keyword>
<dbReference type="PANTHER" id="PTHR30346:SF0">
    <property type="entry name" value="HCA OPERON TRANSCRIPTIONAL ACTIVATOR HCAR"/>
    <property type="match status" value="1"/>
</dbReference>
<evidence type="ECO:0000313" key="6">
    <source>
        <dbReference type="EMBL" id="QLF71919.1"/>
    </source>
</evidence>
<dbReference type="InterPro" id="IPR005119">
    <property type="entry name" value="LysR_subst-bd"/>
</dbReference>
<keyword evidence="6" id="KW-0614">Plasmid</keyword>
<dbReference type="SUPFAM" id="SSF53850">
    <property type="entry name" value="Periplasmic binding protein-like II"/>
    <property type="match status" value="1"/>
</dbReference>
<dbReference type="InterPro" id="IPR000847">
    <property type="entry name" value="LysR_HTH_N"/>
</dbReference>
<dbReference type="InterPro" id="IPR036390">
    <property type="entry name" value="WH_DNA-bd_sf"/>
</dbReference>
<evidence type="ECO:0000256" key="4">
    <source>
        <dbReference type="ARBA" id="ARBA00023163"/>
    </source>
</evidence>
<gene>
    <name evidence="6" type="ORF">FE840_020175</name>
</gene>
<dbReference type="Pfam" id="PF00126">
    <property type="entry name" value="HTH_1"/>
    <property type="match status" value="1"/>
</dbReference>
<reference evidence="6 7" key="1">
    <citation type="submission" date="2020-06" db="EMBL/GenBank/DDBJ databases">
        <title>Genome sequence of Rhizobium sp strain ADMK78.</title>
        <authorList>
            <person name="Rahi P."/>
        </authorList>
    </citation>
    <scope>NUCLEOTIDE SEQUENCE [LARGE SCALE GENOMIC DNA]</scope>
    <source>
        <strain evidence="6 7">ADMK78</strain>
        <plasmid evidence="6 7">pPRADMK78_01</plasmid>
    </source>
</reference>
<dbReference type="PANTHER" id="PTHR30346">
    <property type="entry name" value="TRANSCRIPTIONAL DUAL REGULATOR HCAR-RELATED"/>
    <property type="match status" value="1"/>
</dbReference>
<evidence type="ECO:0000256" key="2">
    <source>
        <dbReference type="ARBA" id="ARBA00023015"/>
    </source>
</evidence>
<geneLocation type="plasmid" evidence="6 7">
    <name>pPRADMK78_01</name>
</geneLocation>
<feature type="domain" description="HTH lysR-type" evidence="5">
    <location>
        <begin position="1"/>
        <end position="58"/>
    </location>
</feature>
<protein>
    <submittedName>
        <fullName evidence="6">LysR family transcriptional regulator</fullName>
    </submittedName>
</protein>
<keyword evidence="3" id="KW-0238">DNA-binding</keyword>
<evidence type="ECO:0000259" key="5">
    <source>
        <dbReference type="PROSITE" id="PS50931"/>
    </source>
</evidence>
<dbReference type="Gene3D" id="3.40.190.10">
    <property type="entry name" value="Periplasmic binding protein-like II"/>
    <property type="match status" value="2"/>
</dbReference>
<dbReference type="InterPro" id="IPR036388">
    <property type="entry name" value="WH-like_DNA-bd_sf"/>
</dbReference>
<sequence length="304" mass="34123">MDLQQIRCFIAVADCLHFGRAAQKLDMLPASLGRHIKLLEAHLGTRLLSRTTRNVILTEAGERFLEGARDLIQRADRLETAFREQARRKASVLRVSAIDSAAVGLMPQIIPLFRRQYPNTEIVLIEEKTIRSLPGLVSGRIDLAFVRPPEQVDTRLEFRELFRETAVVAVPEGHALARLDALRVKDMQDAALIVPDRRSRPHSHDLSIKLFLEAGLSARIIQIAEEKQTIVNLVASGIGLAILPRWISRLNVDGVRFIPLEAPGVEARKKLVLAAAWLRDTRDPLRESFLDLIEARLEELQASA</sequence>
<keyword evidence="7" id="KW-1185">Reference proteome</keyword>
<proteinExistence type="inferred from homology"/>
<dbReference type="EMBL" id="CP058351">
    <property type="protein sequence ID" value="QLF71919.1"/>
    <property type="molecule type" value="Genomic_DNA"/>
</dbReference>
<keyword evidence="4" id="KW-0804">Transcription</keyword>
<dbReference type="Pfam" id="PF03466">
    <property type="entry name" value="LysR_substrate"/>
    <property type="match status" value="1"/>
</dbReference>